<protein>
    <recommendedName>
        <fullName evidence="3">Secreted protein</fullName>
    </recommendedName>
</protein>
<organism evidence="1 2">
    <name type="scientific">Rubroshorea leprosula</name>
    <dbReference type="NCBI Taxonomy" id="152421"/>
    <lineage>
        <taxon>Eukaryota</taxon>
        <taxon>Viridiplantae</taxon>
        <taxon>Streptophyta</taxon>
        <taxon>Embryophyta</taxon>
        <taxon>Tracheophyta</taxon>
        <taxon>Spermatophyta</taxon>
        <taxon>Magnoliopsida</taxon>
        <taxon>eudicotyledons</taxon>
        <taxon>Gunneridae</taxon>
        <taxon>Pentapetalae</taxon>
        <taxon>rosids</taxon>
        <taxon>malvids</taxon>
        <taxon>Malvales</taxon>
        <taxon>Dipterocarpaceae</taxon>
        <taxon>Rubroshorea</taxon>
    </lineage>
</organism>
<evidence type="ECO:0000313" key="2">
    <source>
        <dbReference type="Proteomes" id="UP001054252"/>
    </source>
</evidence>
<dbReference type="AlphaFoldDB" id="A0AAV5M5U0"/>
<reference evidence="1 2" key="1">
    <citation type="journal article" date="2021" name="Commun. Biol.">
        <title>The genome of Shorea leprosula (Dipterocarpaceae) highlights the ecological relevance of drought in aseasonal tropical rainforests.</title>
        <authorList>
            <person name="Ng K.K.S."/>
            <person name="Kobayashi M.J."/>
            <person name="Fawcett J.A."/>
            <person name="Hatakeyama M."/>
            <person name="Paape T."/>
            <person name="Ng C.H."/>
            <person name="Ang C.C."/>
            <person name="Tnah L.H."/>
            <person name="Lee C.T."/>
            <person name="Nishiyama T."/>
            <person name="Sese J."/>
            <person name="O'Brien M.J."/>
            <person name="Copetti D."/>
            <person name="Mohd Noor M.I."/>
            <person name="Ong R.C."/>
            <person name="Putra M."/>
            <person name="Sireger I.Z."/>
            <person name="Indrioko S."/>
            <person name="Kosugi Y."/>
            <person name="Izuno A."/>
            <person name="Isagi Y."/>
            <person name="Lee S.L."/>
            <person name="Shimizu K.K."/>
        </authorList>
    </citation>
    <scope>NUCLEOTIDE SEQUENCE [LARGE SCALE GENOMIC DNA]</scope>
    <source>
        <strain evidence="1">214</strain>
    </source>
</reference>
<evidence type="ECO:0000313" key="1">
    <source>
        <dbReference type="EMBL" id="GKV44609.1"/>
    </source>
</evidence>
<dbReference type="EMBL" id="BPVZ01000183">
    <property type="protein sequence ID" value="GKV44609.1"/>
    <property type="molecule type" value="Genomic_DNA"/>
</dbReference>
<sequence length="107" mass="11904">MLLLISVTQLCSDEEAAALLQFRTSTSINNTASDSELWGRPKSVRRQGGEHNATAQPGWRNYRTTFVSILFFGFVLFSDSLCLGDQDSSAPSTQSAVQLALHWDWFC</sequence>
<proteinExistence type="predicted"/>
<comment type="caution">
    <text evidence="1">The sequence shown here is derived from an EMBL/GenBank/DDBJ whole genome shotgun (WGS) entry which is preliminary data.</text>
</comment>
<accession>A0AAV5M5U0</accession>
<gene>
    <name evidence="1" type="ORF">SLEP1_g51773</name>
</gene>
<name>A0AAV5M5U0_9ROSI</name>
<keyword evidence="2" id="KW-1185">Reference proteome</keyword>
<dbReference type="Proteomes" id="UP001054252">
    <property type="component" value="Unassembled WGS sequence"/>
</dbReference>
<evidence type="ECO:0008006" key="3">
    <source>
        <dbReference type="Google" id="ProtNLM"/>
    </source>
</evidence>